<evidence type="ECO:0000313" key="10">
    <source>
        <dbReference type="Proteomes" id="UP000694402"/>
    </source>
</evidence>
<evidence type="ECO:0000256" key="3">
    <source>
        <dbReference type="ARBA" id="ARBA00022478"/>
    </source>
</evidence>
<keyword evidence="10" id="KW-1185">Reference proteome</keyword>
<dbReference type="InterPro" id="IPR007641">
    <property type="entry name" value="RNA_pol_Rpb2_7"/>
</dbReference>
<dbReference type="Proteomes" id="UP000694402">
    <property type="component" value="Unassembled WGS sequence"/>
</dbReference>
<evidence type="ECO:0000256" key="1">
    <source>
        <dbReference type="ARBA" id="ARBA00006835"/>
    </source>
</evidence>
<dbReference type="PANTHER" id="PTHR20856">
    <property type="entry name" value="DNA-DIRECTED RNA POLYMERASE I SUBUNIT 2"/>
    <property type="match status" value="1"/>
</dbReference>
<dbReference type="GeneTree" id="ENSGT00950000183132"/>
<keyword evidence="3" id="KW-0240">DNA-directed RNA polymerase</keyword>
<dbReference type="Gene3D" id="3.90.1800.10">
    <property type="entry name" value="RNA polymerase alpha subunit dimerisation domain"/>
    <property type="match status" value="1"/>
</dbReference>
<dbReference type="Ensembl" id="ENSOTST00005023081.2">
    <property type="protein sequence ID" value="ENSOTSP00005021249.2"/>
    <property type="gene ID" value="ENSOTSG00005010247.2"/>
</dbReference>
<dbReference type="EC" id="2.7.7.6" evidence="2"/>
<reference evidence="9" key="2">
    <citation type="submission" date="2025-09" db="UniProtKB">
        <authorList>
            <consortium name="Ensembl"/>
        </authorList>
    </citation>
    <scope>IDENTIFICATION</scope>
</reference>
<dbReference type="Pfam" id="PF00562">
    <property type="entry name" value="RNA_pol_Rpb2_6"/>
    <property type="match status" value="1"/>
</dbReference>
<reference evidence="9" key="1">
    <citation type="submission" date="2025-08" db="UniProtKB">
        <authorList>
            <consortium name="Ensembl"/>
        </authorList>
    </citation>
    <scope>IDENTIFICATION</scope>
</reference>
<keyword evidence="6" id="KW-0804">Transcription</keyword>
<dbReference type="Gene3D" id="2.40.270.10">
    <property type="entry name" value="DNA-directed RNA polymerase, subunit 2, domain 6"/>
    <property type="match status" value="1"/>
</dbReference>
<feature type="domain" description="RNA polymerase Rpb2" evidence="8">
    <location>
        <begin position="201"/>
        <end position="250"/>
    </location>
</feature>
<evidence type="ECO:0000256" key="6">
    <source>
        <dbReference type="ARBA" id="ARBA00023163"/>
    </source>
</evidence>
<evidence type="ECO:0000313" key="9">
    <source>
        <dbReference type="Ensembl" id="ENSOTSP00005021249.2"/>
    </source>
</evidence>
<feature type="domain" description="DNA-directed RNA polymerase subunit 2 hybrid-binding" evidence="7">
    <location>
        <begin position="90"/>
        <end position="184"/>
    </location>
</feature>
<evidence type="ECO:0000259" key="8">
    <source>
        <dbReference type="Pfam" id="PF04560"/>
    </source>
</evidence>
<organism evidence="9 10">
    <name type="scientific">Oncorhynchus tshawytscha</name>
    <name type="common">Chinook salmon</name>
    <name type="synonym">Salmo tshawytscha</name>
    <dbReference type="NCBI Taxonomy" id="74940"/>
    <lineage>
        <taxon>Eukaryota</taxon>
        <taxon>Metazoa</taxon>
        <taxon>Chordata</taxon>
        <taxon>Craniata</taxon>
        <taxon>Vertebrata</taxon>
        <taxon>Euteleostomi</taxon>
        <taxon>Actinopterygii</taxon>
        <taxon>Neopterygii</taxon>
        <taxon>Teleostei</taxon>
        <taxon>Protacanthopterygii</taxon>
        <taxon>Salmoniformes</taxon>
        <taxon>Salmonidae</taxon>
        <taxon>Salmoninae</taxon>
        <taxon>Oncorhynchus</taxon>
    </lineage>
</organism>
<dbReference type="SUPFAM" id="SSF64484">
    <property type="entry name" value="beta and beta-prime subunits of DNA dependent RNA-polymerase"/>
    <property type="match status" value="1"/>
</dbReference>
<accession>A0A8C8DBP8</accession>
<gene>
    <name evidence="9" type="primary">TIMP2</name>
</gene>
<dbReference type="GO" id="GO:0000428">
    <property type="term" value="C:DNA-directed RNA polymerase complex"/>
    <property type="evidence" value="ECO:0007669"/>
    <property type="project" value="UniProtKB-KW"/>
</dbReference>
<dbReference type="GO" id="GO:0032549">
    <property type="term" value="F:ribonucleoside binding"/>
    <property type="evidence" value="ECO:0007669"/>
    <property type="project" value="InterPro"/>
</dbReference>
<evidence type="ECO:0000256" key="5">
    <source>
        <dbReference type="ARBA" id="ARBA00022695"/>
    </source>
</evidence>
<dbReference type="InterPro" id="IPR015712">
    <property type="entry name" value="DNA-dir_RNA_pol_su2"/>
</dbReference>
<dbReference type="Pfam" id="PF04560">
    <property type="entry name" value="RNA_pol_Rpb2_7"/>
    <property type="match status" value="1"/>
</dbReference>
<evidence type="ECO:0000256" key="4">
    <source>
        <dbReference type="ARBA" id="ARBA00022679"/>
    </source>
</evidence>
<dbReference type="GO" id="GO:0003899">
    <property type="term" value="F:DNA-directed RNA polymerase activity"/>
    <property type="evidence" value="ECO:0007669"/>
    <property type="project" value="UniProtKB-EC"/>
</dbReference>
<keyword evidence="4" id="KW-0808">Transferase</keyword>
<dbReference type="GO" id="GO:0003677">
    <property type="term" value="F:DNA binding"/>
    <property type="evidence" value="ECO:0007669"/>
    <property type="project" value="InterPro"/>
</dbReference>
<sequence length="257" mass="28872">MCPGLEAATHKPIWRHSILDTDIIVCVPGEKVENKQVLVNKSMSTVTQTPLEGSAQPGQPQYRHMPIRWVSQSGQVFIFSNADKGTTDPPLSDMPFCDSGICHVIIKNPHVGKLIKLLAGKAGVLDGRFHYRTAFGGIKGYNYQGKDYITSSITLPIFGPVYYQKLKHMHMHARARRTRAVITRSDKPRNVMCRTIYRVCMLPLERLMISSDAFEVDVCGQCGLLGYSVWCQYCKSSCHMFSLRIPYACKQPRSCSP</sequence>
<evidence type="ECO:0000259" key="7">
    <source>
        <dbReference type="Pfam" id="PF00562"/>
    </source>
</evidence>
<comment type="similarity">
    <text evidence="1">Belongs to the RNA polymerase beta chain family.</text>
</comment>
<dbReference type="InterPro" id="IPR037033">
    <property type="entry name" value="DNA-dir_RNAP_su2_hyb_sf"/>
</dbReference>
<evidence type="ECO:0000256" key="2">
    <source>
        <dbReference type="ARBA" id="ARBA00012418"/>
    </source>
</evidence>
<keyword evidence="5" id="KW-0548">Nucleotidyltransferase</keyword>
<proteinExistence type="inferred from homology"/>
<name>A0A8C8DBP8_ONCTS</name>
<dbReference type="GO" id="GO:0006351">
    <property type="term" value="P:DNA-templated transcription"/>
    <property type="evidence" value="ECO:0007669"/>
    <property type="project" value="InterPro"/>
</dbReference>
<dbReference type="AlphaFoldDB" id="A0A8C8DBP8"/>
<dbReference type="InterPro" id="IPR007120">
    <property type="entry name" value="DNA-dir_RNAP_su2_dom"/>
</dbReference>
<protein>
    <recommendedName>
        <fullName evidence="2">DNA-directed RNA polymerase</fullName>
        <ecNumber evidence="2">2.7.7.6</ecNumber>
    </recommendedName>
</protein>